<dbReference type="PANTHER" id="PTHR43355">
    <property type="entry name" value="FLAVIN REDUCTASE (NADPH)"/>
    <property type="match status" value="1"/>
</dbReference>
<dbReference type="InterPro" id="IPR036291">
    <property type="entry name" value="NAD(P)-bd_dom_sf"/>
</dbReference>
<organism evidence="2 3">
    <name type="scientific">Gordonia caeni</name>
    <dbReference type="NCBI Taxonomy" id="1007097"/>
    <lineage>
        <taxon>Bacteria</taxon>
        <taxon>Bacillati</taxon>
        <taxon>Actinomycetota</taxon>
        <taxon>Actinomycetes</taxon>
        <taxon>Mycobacteriales</taxon>
        <taxon>Gordoniaceae</taxon>
        <taxon>Gordonia</taxon>
    </lineage>
</organism>
<dbReference type="Pfam" id="PF13460">
    <property type="entry name" value="NAD_binding_10"/>
    <property type="match status" value="1"/>
</dbReference>
<protein>
    <submittedName>
        <fullName evidence="2">NAD(P)H-binding protein</fullName>
    </submittedName>
</protein>
<proteinExistence type="predicted"/>
<accession>A0ABP7P5H9</accession>
<evidence type="ECO:0000259" key="1">
    <source>
        <dbReference type="Pfam" id="PF13460"/>
    </source>
</evidence>
<keyword evidence="3" id="KW-1185">Reference proteome</keyword>
<dbReference type="PANTHER" id="PTHR43355:SF2">
    <property type="entry name" value="FLAVIN REDUCTASE (NADPH)"/>
    <property type="match status" value="1"/>
</dbReference>
<reference evidence="3" key="1">
    <citation type="journal article" date="2019" name="Int. J. Syst. Evol. Microbiol.">
        <title>The Global Catalogue of Microorganisms (GCM) 10K type strain sequencing project: providing services to taxonomists for standard genome sequencing and annotation.</title>
        <authorList>
            <consortium name="The Broad Institute Genomics Platform"/>
            <consortium name="The Broad Institute Genome Sequencing Center for Infectious Disease"/>
            <person name="Wu L."/>
            <person name="Ma J."/>
        </authorList>
    </citation>
    <scope>NUCLEOTIDE SEQUENCE [LARGE SCALE GENOMIC DNA]</scope>
    <source>
        <strain evidence="3">JCM 16923</strain>
    </source>
</reference>
<evidence type="ECO:0000313" key="2">
    <source>
        <dbReference type="EMBL" id="GAA3959917.1"/>
    </source>
</evidence>
<dbReference type="RefSeq" id="WP_344783159.1">
    <property type="nucleotide sequence ID" value="NZ_BAAAZW010000005.1"/>
</dbReference>
<dbReference type="EMBL" id="BAAAZW010000005">
    <property type="protein sequence ID" value="GAA3959917.1"/>
    <property type="molecule type" value="Genomic_DNA"/>
</dbReference>
<dbReference type="SUPFAM" id="SSF51735">
    <property type="entry name" value="NAD(P)-binding Rossmann-fold domains"/>
    <property type="match status" value="1"/>
</dbReference>
<gene>
    <name evidence="2" type="ORF">GCM10022231_19680</name>
</gene>
<comment type="caution">
    <text evidence="2">The sequence shown here is derived from an EMBL/GenBank/DDBJ whole genome shotgun (WGS) entry which is preliminary data.</text>
</comment>
<sequence length="216" mass="21811">MARITILGGTGYAGGHLVAAAAAKGHSVVAYSRTLPEAPVAGVEYRTGDVTDAAVLESAVSGTDVVVSALSPRGKLEGAGLLRAIEEKLAGLARTRGVRFGVVGGAGSLLVAPGGPAVADGDDFPAEITPEADEMGAVLDDLRASDPSLDWFYVSPAGGFGAWAPGEATGTYRLGGDVLLADDNGESFISGADLADAVVTEIETPAHRRARFTVAY</sequence>
<dbReference type="InterPro" id="IPR051606">
    <property type="entry name" value="Polyketide_Oxido-like"/>
</dbReference>
<dbReference type="InterPro" id="IPR016040">
    <property type="entry name" value="NAD(P)-bd_dom"/>
</dbReference>
<dbReference type="Gene3D" id="3.40.50.720">
    <property type="entry name" value="NAD(P)-binding Rossmann-like Domain"/>
    <property type="match status" value="1"/>
</dbReference>
<feature type="domain" description="NAD(P)-binding" evidence="1">
    <location>
        <begin position="8"/>
        <end position="205"/>
    </location>
</feature>
<name>A0ABP7P5H9_9ACTN</name>
<dbReference type="Proteomes" id="UP001418444">
    <property type="component" value="Unassembled WGS sequence"/>
</dbReference>
<evidence type="ECO:0000313" key="3">
    <source>
        <dbReference type="Proteomes" id="UP001418444"/>
    </source>
</evidence>